<dbReference type="InterPro" id="IPR011043">
    <property type="entry name" value="Gal_Oxase/kelch_b-propeller"/>
</dbReference>
<protein>
    <recommendedName>
        <fullName evidence="1">F-box domain-containing protein</fullName>
    </recommendedName>
</protein>
<dbReference type="InterPro" id="IPR055290">
    <property type="entry name" value="At3g26010-like"/>
</dbReference>
<dbReference type="PANTHER" id="PTHR35546">
    <property type="entry name" value="F-BOX PROTEIN INTERACTION DOMAIN PROTEIN-RELATED"/>
    <property type="match status" value="1"/>
</dbReference>
<dbReference type="PANTHER" id="PTHR35546:SF134">
    <property type="entry name" value="F-BOX ASSOCIATED DOMAIN-CONTAINING PROTEIN"/>
    <property type="match status" value="1"/>
</dbReference>
<proteinExistence type="predicted"/>
<evidence type="ECO:0000313" key="2">
    <source>
        <dbReference type="EMBL" id="KAG8381567.1"/>
    </source>
</evidence>
<feature type="domain" description="F-box" evidence="1">
    <location>
        <begin position="17"/>
        <end position="56"/>
    </location>
</feature>
<dbReference type="InterPro" id="IPR013187">
    <property type="entry name" value="F-box-assoc_dom_typ3"/>
</dbReference>
<dbReference type="Pfam" id="PF08268">
    <property type="entry name" value="FBA_3"/>
    <property type="match status" value="1"/>
</dbReference>
<dbReference type="InterPro" id="IPR017451">
    <property type="entry name" value="F-box-assoc_interact_dom"/>
</dbReference>
<keyword evidence="3" id="KW-1185">Reference proteome</keyword>
<reference evidence="2" key="1">
    <citation type="submission" date="2019-10" db="EMBL/GenBank/DDBJ databases">
        <authorList>
            <person name="Zhang R."/>
            <person name="Pan Y."/>
            <person name="Wang J."/>
            <person name="Ma R."/>
            <person name="Yu S."/>
        </authorList>
    </citation>
    <scope>NUCLEOTIDE SEQUENCE</scope>
    <source>
        <strain evidence="2">LA-IB0</strain>
        <tissue evidence="2">Leaf</tissue>
    </source>
</reference>
<dbReference type="AlphaFoldDB" id="A0AAV6XLR9"/>
<dbReference type="SMART" id="SM00256">
    <property type="entry name" value="FBOX"/>
    <property type="match status" value="1"/>
</dbReference>
<evidence type="ECO:0000313" key="3">
    <source>
        <dbReference type="Proteomes" id="UP000826271"/>
    </source>
</evidence>
<dbReference type="Proteomes" id="UP000826271">
    <property type="component" value="Unassembled WGS sequence"/>
</dbReference>
<evidence type="ECO:0000259" key="1">
    <source>
        <dbReference type="SMART" id="SM00256"/>
    </source>
</evidence>
<organism evidence="2 3">
    <name type="scientific">Buddleja alternifolia</name>
    <dbReference type="NCBI Taxonomy" id="168488"/>
    <lineage>
        <taxon>Eukaryota</taxon>
        <taxon>Viridiplantae</taxon>
        <taxon>Streptophyta</taxon>
        <taxon>Embryophyta</taxon>
        <taxon>Tracheophyta</taxon>
        <taxon>Spermatophyta</taxon>
        <taxon>Magnoliopsida</taxon>
        <taxon>eudicotyledons</taxon>
        <taxon>Gunneridae</taxon>
        <taxon>Pentapetalae</taxon>
        <taxon>asterids</taxon>
        <taxon>lamiids</taxon>
        <taxon>Lamiales</taxon>
        <taxon>Scrophulariaceae</taxon>
        <taxon>Buddlejeae</taxon>
        <taxon>Buddleja</taxon>
    </lineage>
</organism>
<sequence length="395" mass="45461">MELHRTLPTSSEVIGSMEDLLIQILIRLPVKSLMRFKLVSKNWKSLITSPCFSLQYNPGRNPAIGLFYPDWESSSFGYIHLNFQNTTGPPFRELKFPEDPYPVLIHHSCNGLLLCCSDVIFCFDCSDEISAIGKCFIYNPTTNCFTKLPRPGVVNGIPKSVRGMNLAFDPTKSAFHKVVCVRESELAPDLRQIEIYSSESDEWRASGEPFKSHAIIHNGVYWNGSIHWISYADFEVLFFNVDEERHGKIPIPIEPYDGHRLQKFSYLGESCDHLHLVLNYDIGADVIVYEMKRDRSEWFVKYRVDLTAVVRASFPGRAYFNYLMGRGYDKFNILSLVRSKKESAFLVLVVSRKVFLFNLECNTFEEVYMFGDAGIGYPYRAYEYVESLHMFRGPA</sequence>
<gene>
    <name evidence="2" type="ORF">BUALT_Bualt06G0135000</name>
</gene>
<dbReference type="SUPFAM" id="SSF81383">
    <property type="entry name" value="F-box domain"/>
    <property type="match status" value="1"/>
</dbReference>
<name>A0AAV6XLR9_9LAMI</name>
<dbReference type="InterPro" id="IPR001810">
    <property type="entry name" value="F-box_dom"/>
</dbReference>
<dbReference type="NCBIfam" id="TIGR01640">
    <property type="entry name" value="F_box_assoc_1"/>
    <property type="match status" value="1"/>
</dbReference>
<accession>A0AAV6XLR9</accession>
<dbReference type="Gene3D" id="1.20.1280.50">
    <property type="match status" value="1"/>
</dbReference>
<dbReference type="SUPFAM" id="SSF50965">
    <property type="entry name" value="Galactose oxidase, central domain"/>
    <property type="match status" value="1"/>
</dbReference>
<comment type="caution">
    <text evidence="2">The sequence shown here is derived from an EMBL/GenBank/DDBJ whole genome shotgun (WGS) entry which is preliminary data.</text>
</comment>
<dbReference type="Pfam" id="PF00646">
    <property type="entry name" value="F-box"/>
    <property type="match status" value="1"/>
</dbReference>
<dbReference type="InterPro" id="IPR036047">
    <property type="entry name" value="F-box-like_dom_sf"/>
</dbReference>
<dbReference type="CDD" id="cd22157">
    <property type="entry name" value="F-box_AtFBW1-like"/>
    <property type="match status" value="1"/>
</dbReference>
<dbReference type="EMBL" id="WHWC01000006">
    <property type="protein sequence ID" value="KAG8381567.1"/>
    <property type="molecule type" value="Genomic_DNA"/>
</dbReference>